<accession>A0A2P7U005</accession>
<dbReference type="Pfam" id="PF02110">
    <property type="entry name" value="HK"/>
    <property type="match status" value="1"/>
</dbReference>
<dbReference type="InterPro" id="IPR029056">
    <property type="entry name" value="Ribokinase-like"/>
</dbReference>
<evidence type="ECO:0000256" key="9">
    <source>
        <dbReference type="ARBA" id="ARBA00022840"/>
    </source>
</evidence>
<evidence type="ECO:0000256" key="8">
    <source>
        <dbReference type="ARBA" id="ARBA00022777"/>
    </source>
</evidence>
<keyword evidence="10" id="KW-0460">Magnesium</keyword>
<comment type="cofactor">
    <cofactor evidence="2">
        <name>Mg(2+)</name>
        <dbReference type="ChEBI" id="CHEBI:18420"/>
    </cofactor>
</comment>
<organism evidence="12 13">
    <name type="scientific">Neisseria iguanae</name>
    <dbReference type="NCBI Taxonomy" id="90242"/>
    <lineage>
        <taxon>Bacteria</taxon>
        <taxon>Pseudomonadati</taxon>
        <taxon>Pseudomonadota</taxon>
        <taxon>Betaproteobacteria</taxon>
        <taxon>Neisseriales</taxon>
        <taxon>Neisseriaceae</taxon>
        <taxon>Neisseria</taxon>
    </lineage>
</organism>
<keyword evidence="6" id="KW-0479">Metal-binding</keyword>
<evidence type="ECO:0000313" key="13">
    <source>
        <dbReference type="Proteomes" id="UP000241868"/>
    </source>
</evidence>
<dbReference type="Proteomes" id="UP000241868">
    <property type="component" value="Unassembled WGS sequence"/>
</dbReference>
<name>A0A2P7U005_9NEIS</name>
<comment type="pathway">
    <text evidence="3">Cofactor biosynthesis; thiamine diphosphate biosynthesis; 4-methyl-5-(2-phosphoethyl)-thiazole from 5-(2-hydroxyethyl)-4-methylthiazole: step 1/1.</text>
</comment>
<evidence type="ECO:0000256" key="1">
    <source>
        <dbReference type="ARBA" id="ARBA00001771"/>
    </source>
</evidence>
<keyword evidence="7" id="KW-0547">Nucleotide-binding</keyword>
<comment type="caution">
    <text evidence="12">The sequence shown here is derived from an EMBL/GenBank/DDBJ whole genome shotgun (WGS) entry which is preliminary data.</text>
</comment>
<evidence type="ECO:0000256" key="3">
    <source>
        <dbReference type="ARBA" id="ARBA00004868"/>
    </source>
</evidence>
<keyword evidence="5" id="KW-0808">Transferase</keyword>
<keyword evidence="13" id="KW-1185">Reference proteome</keyword>
<dbReference type="EC" id="2.7.1.50" evidence="4"/>
<sequence>MLPAWSKCVRTSFGIQHHHTVAVPFTYNGLLAVGVSPIMADEPAEMADMAAIFINIGTLE</sequence>
<evidence type="ECO:0000256" key="7">
    <source>
        <dbReference type="ARBA" id="ARBA00022741"/>
    </source>
</evidence>
<dbReference type="GO" id="GO:0009228">
    <property type="term" value="P:thiamine biosynthetic process"/>
    <property type="evidence" value="ECO:0007669"/>
    <property type="project" value="UniProtKB-KW"/>
</dbReference>
<keyword evidence="9" id="KW-0067">ATP-binding</keyword>
<evidence type="ECO:0000256" key="10">
    <source>
        <dbReference type="ARBA" id="ARBA00022842"/>
    </source>
</evidence>
<evidence type="ECO:0000313" key="12">
    <source>
        <dbReference type="EMBL" id="PSJ80318.1"/>
    </source>
</evidence>
<dbReference type="InterPro" id="IPR000417">
    <property type="entry name" value="Hyethyz_kinase"/>
</dbReference>
<dbReference type="GO" id="GO:0004417">
    <property type="term" value="F:hydroxyethylthiazole kinase activity"/>
    <property type="evidence" value="ECO:0007669"/>
    <property type="project" value="UniProtKB-EC"/>
</dbReference>
<dbReference type="Gene3D" id="3.40.1190.20">
    <property type="match status" value="1"/>
</dbReference>
<evidence type="ECO:0000256" key="2">
    <source>
        <dbReference type="ARBA" id="ARBA00001946"/>
    </source>
</evidence>
<keyword evidence="11" id="KW-0784">Thiamine biosynthesis</keyword>
<evidence type="ECO:0000256" key="5">
    <source>
        <dbReference type="ARBA" id="ARBA00022679"/>
    </source>
</evidence>
<dbReference type="GO" id="GO:0000287">
    <property type="term" value="F:magnesium ion binding"/>
    <property type="evidence" value="ECO:0007669"/>
    <property type="project" value="InterPro"/>
</dbReference>
<dbReference type="AlphaFoldDB" id="A0A2P7U005"/>
<reference evidence="12 13" key="1">
    <citation type="submission" date="2018-03" db="EMBL/GenBank/DDBJ databases">
        <title>Neisseria weixii sp. nov., isolated from the intestinal contents of Tibetan Plateau pika (Ochotona curzoniae) in Yushu, Qinghai Province, China.</title>
        <authorList>
            <person name="Gui Z."/>
        </authorList>
    </citation>
    <scope>NUCLEOTIDE SEQUENCE [LARGE SCALE GENOMIC DNA]</scope>
    <source>
        <strain evidence="12 13">ATCC 51483</strain>
    </source>
</reference>
<evidence type="ECO:0000256" key="4">
    <source>
        <dbReference type="ARBA" id="ARBA00012129"/>
    </source>
</evidence>
<comment type="catalytic activity">
    <reaction evidence="1">
        <text>5-(2-hydroxyethyl)-4-methylthiazole + ATP = 4-methyl-5-(2-phosphooxyethyl)-thiazole + ADP + H(+)</text>
        <dbReference type="Rhea" id="RHEA:24212"/>
        <dbReference type="ChEBI" id="CHEBI:15378"/>
        <dbReference type="ChEBI" id="CHEBI:17957"/>
        <dbReference type="ChEBI" id="CHEBI:30616"/>
        <dbReference type="ChEBI" id="CHEBI:58296"/>
        <dbReference type="ChEBI" id="CHEBI:456216"/>
        <dbReference type="EC" id="2.7.1.50"/>
    </reaction>
</comment>
<dbReference type="EMBL" id="PXYY01000036">
    <property type="protein sequence ID" value="PSJ80318.1"/>
    <property type="molecule type" value="Genomic_DNA"/>
</dbReference>
<dbReference type="GO" id="GO:0009229">
    <property type="term" value="P:thiamine diphosphate biosynthetic process"/>
    <property type="evidence" value="ECO:0007669"/>
    <property type="project" value="UniProtKB-UniPathway"/>
</dbReference>
<protein>
    <recommendedName>
        <fullName evidence="4">hydroxyethylthiazole kinase</fullName>
        <ecNumber evidence="4">2.7.1.50</ecNumber>
    </recommendedName>
</protein>
<dbReference type="UniPathway" id="UPA00060">
    <property type="reaction ID" value="UER00139"/>
</dbReference>
<gene>
    <name evidence="12" type="ORF">C7N83_06985</name>
</gene>
<evidence type="ECO:0000256" key="11">
    <source>
        <dbReference type="ARBA" id="ARBA00022977"/>
    </source>
</evidence>
<keyword evidence="8" id="KW-0418">Kinase</keyword>
<dbReference type="GO" id="GO:0005524">
    <property type="term" value="F:ATP binding"/>
    <property type="evidence" value="ECO:0007669"/>
    <property type="project" value="UniProtKB-KW"/>
</dbReference>
<evidence type="ECO:0000256" key="6">
    <source>
        <dbReference type="ARBA" id="ARBA00022723"/>
    </source>
</evidence>
<proteinExistence type="predicted"/>